<proteinExistence type="predicted"/>
<feature type="region of interest" description="Disordered" evidence="1">
    <location>
        <begin position="250"/>
        <end position="277"/>
    </location>
</feature>
<organism evidence="3 4">
    <name type="scientific">Cudoniella acicularis</name>
    <dbReference type="NCBI Taxonomy" id="354080"/>
    <lineage>
        <taxon>Eukaryota</taxon>
        <taxon>Fungi</taxon>
        <taxon>Dikarya</taxon>
        <taxon>Ascomycota</taxon>
        <taxon>Pezizomycotina</taxon>
        <taxon>Leotiomycetes</taxon>
        <taxon>Helotiales</taxon>
        <taxon>Tricladiaceae</taxon>
        <taxon>Cudoniella</taxon>
    </lineage>
</organism>
<protein>
    <submittedName>
        <fullName evidence="3">Uncharacterized protein</fullName>
    </submittedName>
</protein>
<evidence type="ECO:0000313" key="3">
    <source>
        <dbReference type="EMBL" id="KAF4631361.1"/>
    </source>
</evidence>
<dbReference type="InterPro" id="IPR038921">
    <property type="entry name" value="YOR389W-like"/>
</dbReference>
<feature type="chain" id="PRO_5034270419" evidence="2">
    <location>
        <begin position="23"/>
        <end position="777"/>
    </location>
</feature>
<evidence type="ECO:0000256" key="2">
    <source>
        <dbReference type="SAM" id="SignalP"/>
    </source>
</evidence>
<dbReference type="AlphaFoldDB" id="A0A8H4W2Q1"/>
<dbReference type="OrthoDB" id="10261782at2759"/>
<reference evidence="3 4" key="1">
    <citation type="submission" date="2020-03" db="EMBL/GenBank/DDBJ databases">
        <title>Draft Genome Sequence of Cudoniella acicularis.</title>
        <authorList>
            <person name="Buettner E."/>
            <person name="Kellner H."/>
        </authorList>
    </citation>
    <scope>NUCLEOTIDE SEQUENCE [LARGE SCALE GENOMIC DNA]</scope>
    <source>
        <strain evidence="3 4">DSM 108380</strain>
    </source>
</reference>
<sequence>MRVLRAAIAGGQLLNWLAVADAERQQPLIQLKEQLSTSSQWNLNFSSSAPHFFASVYGLLQQWPNTFFPNGHSIAPCEIPPLTKLYHGRMDAEVPPSPDAMAYGIMGGSRNSHMLTYQTTRRAKCLYFDGESATLFGSGQLDTQMLHIWGNLSGPARPGGGFRGLYDEYARANGLCTWLRDKGLGGLGWGYEGIVRMNAGFEMIWCNFSSPSMRLVSHLNVTAPLLNQSESLTGKLKTRAYEFESKSYFPLPPVPTRTDHSTDPTDPPSPPVGGRDRWAQEPFFNSQAWNWFSSSTAHYGSSGDGPGLGEARVKILSCGFLSYYSPVFMGQNQARAETEQKQLNLTDVGHWKGQEPGDSRALALNSLTRRRRYHGLSNVTSSNAAIMRADSERVLRDLSSSKINCSGIDWTMVTNDIVQTYASPIAIFSKSLESFGKLPKSNMTALFNLMVSVRDQSHTLLLPFLEYPDENSHEDVWTRGSALFNETFSRCQFQYTRLLDPAEGIILGPEEWLLKWAVEETTGSICSVLVEIGLSVEAIWQSQFSIFFKKSWGPLSKGLSREISRWTEGVQELMAWLGWAGEWVRCEEKCTIDEKCFIPMWPMIPRGNFGPGKGYPPRYGRPGYGYPPYHGYLSNRTGRGPGPAMHFKVNLEAAAHNSSELTLWYPGDSHNPPAHDELPNLNLLCRHQVANRTLIFPVDVSRIGNLPDIKVCGTMIKSAKANRDTSILPEGLVMLSSGETSCNLGCMITLQLQFANIYAQPGLSLPLDLIQCCKWLN</sequence>
<dbReference type="EMBL" id="JAAMPI010000452">
    <property type="protein sequence ID" value="KAF4631361.1"/>
    <property type="molecule type" value="Genomic_DNA"/>
</dbReference>
<gene>
    <name evidence="3" type="ORF">G7Y89_g6775</name>
</gene>
<comment type="caution">
    <text evidence="3">The sequence shown here is derived from an EMBL/GenBank/DDBJ whole genome shotgun (WGS) entry which is preliminary data.</text>
</comment>
<feature type="signal peptide" evidence="2">
    <location>
        <begin position="1"/>
        <end position="22"/>
    </location>
</feature>
<name>A0A8H4W2Q1_9HELO</name>
<keyword evidence="2" id="KW-0732">Signal</keyword>
<evidence type="ECO:0000256" key="1">
    <source>
        <dbReference type="SAM" id="MobiDB-lite"/>
    </source>
</evidence>
<dbReference type="PANTHER" id="PTHR35204:SF1">
    <property type="entry name" value="ENTEROTOXIN"/>
    <property type="match status" value="1"/>
</dbReference>
<keyword evidence="4" id="KW-1185">Reference proteome</keyword>
<dbReference type="PANTHER" id="PTHR35204">
    <property type="entry name" value="YALI0A21131P"/>
    <property type="match status" value="1"/>
</dbReference>
<evidence type="ECO:0000313" key="4">
    <source>
        <dbReference type="Proteomes" id="UP000566819"/>
    </source>
</evidence>
<accession>A0A8H4W2Q1</accession>
<dbReference type="Proteomes" id="UP000566819">
    <property type="component" value="Unassembled WGS sequence"/>
</dbReference>